<protein>
    <submittedName>
        <fullName evidence="2">Uncharacterized protein</fullName>
    </submittedName>
</protein>
<dbReference type="Proteomes" id="UP000042958">
    <property type="component" value="Unassembled WGS sequence"/>
</dbReference>
<reference evidence="3" key="1">
    <citation type="journal article" date="2015" name="Genome Announc.">
        <title>Draft genome sequence of the fungus Penicillium brasilianum MG11.</title>
        <authorList>
            <person name="Horn F."/>
            <person name="Linde J."/>
            <person name="Mattern D.J."/>
            <person name="Walther G."/>
            <person name="Guthke R."/>
            <person name="Brakhage A.A."/>
            <person name="Valiante V."/>
        </authorList>
    </citation>
    <scope>NUCLEOTIDE SEQUENCE [LARGE SCALE GENOMIC DNA]</scope>
    <source>
        <strain evidence="3">MG11</strain>
    </source>
</reference>
<organism evidence="2 3">
    <name type="scientific">Penicillium brasilianum</name>
    <dbReference type="NCBI Taxonomy" id="104259"/>
    <lineage>
        <taxon>Eukaryota</taxon>
        <taxon>Fungi</taxon>
        <taxon>Dikarya</taxon>
        <taxon>Ascomycota</taxon>
        <taxon>Pezizomycotina</taxon>
        <taxon>Eurotiomycetes</taxon>
        <taxon>Eurotiomycetidae</taxon>
        <taxon>Eurotiales</taxon>
        <taxon>Aspergillaceae</taxon>
        <taxon>Penicillium</taxon>
    </lineage>
</organism>
<name>A0A0F7TXF0_PENBI</name>
<keyword evidence="3" id="KW-1185">Reference proteome</keyword>
<accession>A0A0F7TXF0</accession>
<dbReference type="STRING" id="104259.A0A0F7TXF0"/>
<feature type="signal peptide" evidence="1">
    <location>
        <begin position="1"/>
        <end position="15"/>
    </location>
</feature>
<dbReference type="OrthoDB" id="10018600at2759"/>
<keyword evidence="1" id="KW-0732">Signal</keyword>
<dbReference type="AlphaFoldDB" id="A0A0F7TXF0"/>
<dbReference type="SUPFAM" id="SSF51126">
    <property type="entry name" value="Pectin lyase-like"/>
    <property type="match status" value="1"/>
</dbReference>
<dbReference type="EMBL" id="CDHK01000008">
    <property type="protein sequence ID" value="CEJ60601.1"/>
    <property type="molecule type" value="Genomic_DNA"/>
</dbReference>
<proteinExistence type="predicted"/>
<evidence type="ECO:0000256" key="1">
    <source>
        <dbReference type="SAM" id="SignalP"/>
    </source>
</evidence>
<feature type="chain" id="PRO_5013130831" evidence="1">
    <location>
        <begin position="16"/>
        <end position="459"/>
    </location>
</feature>
<sequence length="459" mass="48176">MKALLFLSLVSLVSASIIVNAPSDTIPYQEWASDNAIKADYDVPVIYYQTMAIVSPYTVKHQHKTFENTVFNGTGNETSVLVAIDGSMVHVRDTTITKFGYSSDLIQASFFGTNSAVLAANHSQLYLSDVNITSHNGAANVYAYGTGTVVDAENIWLYSSGPTAHGLYASGNGTIHARNVNVYSGGNCCSAFSGDNPAGYLYIHDSAAHTAGIGSAVGFVLGEMSLTNVVGSADKSPAFFTIAGAVGTCTNCELTAGLLAGLVIFSLDKSSGVNCFYLDHSKITVTDETAPALWFGGVVGEVYVHHTEFVTSSGLLAVANYSTITQKFNFYAGYSDMPSAVNTADGHVFVEQSTLNGDLVAYNGSTLALQLHGHSFWTGKGYIGHGVAELGVALDASSTWNLTGNTALQNLTNTDGSFSNVRSNGFSIMYNATSPANHALRGRTVKLAGGGTVSPIAEK</sequence>
<dbReference type="Gene3D" id="2.160.20.20">
    <property type="match status" value="1"/>
</dbReference>
<dbReference type="InterPro" id="IPR011050">
    <property type="entry name" value="Pectin_lyase_fold/virulence"/>
</dbReference>
<evidence type="ECO:0000313" key="3">
    <source>
        <dbReference type="Proteomes" id="UP000042958"/>
    </source>
</evidence>
<dbReference type="InterPro" id="IPR012332">
    <property type="entry name" value="Autotransporter_pectin_lyase_C"/>
</dbReference>
<gene>
    <name evidence="2" type="ORF">PMG11_09170</name>
</gene>
<evidence type="ECO:0000313" key="2">
    <source>
        <dbReference type="EMBL" id="CEJ60601.1"/>
    </source>
</evidence>